<evidence type="ECO:0000256" key="1">
    <source>
        <dbReference type="SAM" id="MobiDB-lite"/>
    </source>
</evidence>
<dbReference type="AlphaFoldDB" id="K4AMG3"/>
<dbReference type="eggNOG" id="ENOG502R5TD">
    <property type="taxonomic scope" value="Eukaryota"/>
</dbReference>
<feature type="compositionally biased region" description="Basic and acidic residues" evidence="1">
    <location>
        <begin position="429"/>
        <end position="452"/>
    </location>
</feature>
<dbReference type="Gramene" id="KQK88214">
    <property type="protein sequence ID" value="KQK88214"/>
    <property type="gene ID" value="SETIT_040104mg"/>
</dbReference>
<dbReference type="EnsemblPlants" id="KQK88214">
    <property type="protein sequence ID" value="KQK88214"/>
    <property type="gene ID" value="SETIT_040104mg"/>
</dbReference>
<feature type="compositionally biased region" description="Gly residues" evidence="1">
    <location>
        <begin position="387"/>
        <end position="397"/>
    </location>
</feature>
<sequence length="488" mass="50652">MGPSSSSTVRVTTDGYGSSRPTRTQVPVVLAHGSVAPRLPPIGASDEASYVVQQSTQLQPADSSCYHSAASRARRGGIEVVDPENNSPSSIRDPIPSLPLTHADAGADAAAAPVAFNRSLSRAQRHLIHPDLPSAPIPSRELGMGSCVSKKAARAGAGAGARGNKVAAPLPAAEKESARHALPPVAEAHVEEEEVKEVVLSETPVPRPPRPPPPEPEPIKRSKEQPEADEAASEACSASDTASVESAAKEKAMAKLQKPGVEREAEKRAVSDAPTKKGRTAPEERERESKPRGGGGGAGTGRARSPSPSSTHRRQQPGGGQQHPPAPRPRREHPPVVSGIGCRSGRFSPSAARRAAESVVRRTHSAREADMALPSKRSLSAAINGVNAGGYGGGGGALSRRDPRRAVRAAVGLPDGHAIHRPASPMRKAAKEHGTPERASRPRVRDGGDEHPAALAGLGGERKKVAEGEEGAALGQNPSVAMECFIFL</sequence>
<reference evidence="3" key="1">
    <citation type="journal article" date="2012" name="Nat. Biotechnol.">
        <title>Reference genome sequence of the model plant Setaria.</title>
        <authorList>
            <person name="Bennetzen J.L."/>
            <person name="Schmutz J."/>
            <person name="Wang H."/>
            <person name="Percifield R."/>
            <person name="Hawkins J."/>
            <person name="Pontaroli A.C."/>
            <person name="Estep M."/>
            <person name="Feng L."/>
            <person name="Vaughn J.N."/>
            <person name="Grimwood J."/>
            <person name="Jenkins J."/>
            <person name="Barry K."/>
            <person name="Lindquist E."/>
            <person name="Hellsten U."/>
            <person name="Deshpande S."/>
            <person name="Wang X."/>
            <person name="Wu X."/>
            <person name="Mitros T."/>
            <person name="Triplett J."/>
            <person name="Yang X."/>
            <person name="Ye C.Y."/>
            <person name="Mauro-Herrera M."/>
            <person name="Wang L."/>
            <person name="Li P."/>
            <person name="Sharma M."/>
            <person name="Sharma R."/>
            <person name="Ronald P.C."/>
            <person name="Panaud O."/>
            <person name="Kellogg E.A."/>
            <person name="Brutnell T.P."/>
            <person name="Doust A.N."/>
            <person name="Tuskan G.A."/>
            <person name="Rokhsar D."/>
            <person name="Devos K.M."/>
        </authorList>
    </citation>
    <scope>NUCLEOTIDE SEQUENCE [LARGE SCALE GENOMIC DNA]</scope>
    <source>
        <strain evidence="3">cv. Yugu1</strain>
    </source>
</reference>
<feature type="region of interest" description="Disordered" evidence="1">
    <location>
        <begin position="130"/>
        <end position="373"/>
    </location>
</feature>
<feature type="region of interest" description="Disordered" evidence="1">
    <location>
        <begin position="384"/>
        <end position="403"/>
    </location>
</feature>
<feature type="compositionally biased region" description="Basic and acidic residues" evidence="1">
    <location>
        <begin position="217"/>
        <end position="226"/>
    </location>
</feature>
<feature type="compositionally biased region" description="Basic and acidic residues" evidence="1">
    <location>
        <begin position="260"/>
        <end position="270"/>
    </location>
</feature>
<dbReference type="InParanoid" id="K4AMG3"/>
<dbReference type="EMBL" id="AGNK02005499">
    <property type="status" value="NOT_ANNOTATED_CDS"/>
    <property type="molecule type" value="Genomic_DNA"/>
</dbReference>
<feature type="compositionally biased region" description="Low complexity" evidence="1">
    <location>
        <begin position="233"/>
        <end position="243"/>
    </location>
</feature>
<protein>
    <recommendedName>
        <fullName evidence="4">DUF4005 domain-containing protein</fullName>
    </recommendedName>
</protein>
<dbReference type="FunCoup" id="K4AMG3">
    <property type="interactions" value="647"/>
</dbReference>
<feature type="region of interest" description="Disordered" evidence="1">
    <location>
        <begin position="411"/>
        <end position="470"/>
    </location>
</feature>
<dbReference type="OMA" id="EQTKPQC"/>
<feature type="compositionally biased region" description="Basic and acidic residues" evidence="1">
    <location>
        <begin position="354"/>
        <end position="370"/>
    </location>
</feature>
<dbReference type="PANTHER" id="PTHR33871">
    <property type="entry name" value="OS05G0503100 PROTEIN-RELATED"/>
    <property type="match status" value="1"/>
</dbReference>
<feature type="region of interest" description="Disordered" evidence="1">
    <location>
        <begin position="76"/>
        <end position="101"/>
    </location>
</feature>
<organism evidence="2 3">
    <name type="scientific">Setaria italica</name>
    <name type="common">Foxtail millet</name>
    <name type="synonym">Panicum italicum</name>
    <dbReference type="NCBI Taxonomy" id="4555"/>
    <lineage>
        <taxon>Eukaryota</taxon>
        <taxon>Viridiplantae</taxon>
        <taxon>Streptophyta</taxon>
        <taxon>Embryophyta</taxon>
        <taxon>Tracheophyta</taxon>
        <taxon>Spermatophyta</taxon>
        <taxon>Magnoliopsida</taxon>
        <taxon>Liliopsida</taxon>
        <taxon>Poales</taxon>
        <taxon>Poaceae</taxon>
        <taxon>PACMAD clade</taxon>
        <taxon>Panicoideae</taxon>
        <taxon>Panicodae</taxon>
        <taxon>Paniceae</taxon>
        <taxon>Cenchrinae</taxon>
        <taxon>Setaria</taxon>
    </lineage>
</organism>
<evidence type="ECO:0000313" key="3">
    <source>
        <dbReference type="Proteomes" id="UP000004995"/>
    </source>
</evidence>
<dbReference type="Proteomes" id="UP000004995">
    <property type="component" value="Unassembled WGS sequence"/>
</dbReference>
<evidence type="ECO:0000313" key="2">
    <source>
        <dbReference type="EnsemblPlants" id="KQK88214"/>
    </source>
</evidence>
<feature type="compositionally biased region" description="Pro residues" evidence="1">
    <location>
        <begin position="205"/>
        <end position="216"/>
    </location>
</feature>
<accession>K4AMG3</accession>
<feature type="compositionally biased region" description="Basic and acidic residues" evidence="1">
    <location>
        <begin position="280"/>
        <end position="291"/>
    </location>
</feature>
<evidence type="ECO:0008006" key="4">
    <source>
        <dbReference type="Google" id="ProtNLM"/>
    </source>
</evidence>
<dbReference type="HOGENOM" id="CLU_043887_0_0_1"/>
<proteinExistence type="predicted"/>
<feature type="compositionally biased region" description="Low complexity" evidence="1">
    <location>
        <begin position="343"/>
        <end position="353"/>
    </location>
</feature>
<name>K4AMG3_SETIT</name>
<keyword evidence="3" id="KW-1185">Reference proteome</keyword>
<dbReference type="PANTHER" id="PTHR33871:SF8">
    <property type="entry name" value="OS03G0582800 PROTEIN"/>
    <property type="match status" value="1"/>
</dbReference>
<feature type="region of interest" description="Disordered" evidence="1">
    <location>
        <begin position="1"/>
        <end position="25"/>
    </location>
</feature>
<reference evidence="2" key="2">
    <citation type="submission" date="2018-08" db="UniProtKB">
        <authorList>
            <consortium name="EnsemblPlants"/>
        </authorList>
    </citation>
    <scope>IDENTIFICATION</scope>
    <source>
        <strain evidence="2">Yugu1</strain>
    </source>
</reference>